<dbReference type="AlphaFoldDB" id="A0AAV2P428"/>
<proteinExistence type="predicted"/>
<name>A0AAV2P428_9HYME</name>
<reference evidence="1" key="1">
    <citation type="submission" date="2024-04" db="EMBL/GenBank/DDBJ databases">
        <authorList>
            <consortium name="Molecular Ecology Group"/>
        </authorList>
    </citation>
    <scope>NUCLEOTIDE SEQUENCE</scope>
</reference>
<evidence type="ECO:0000313" key="2">
    <source>
        <dbReference type="Proteomes" id="UP001497644"/>
    </source>
</evidence>
<evidence type="ECO:0000313" key="1">
    <source>
        <dbReference type="EMBL" id="CAL1686383.1"/>
    </source>
</evidence>
<dbReference type="Proteomes" id="UP001497644">
    <property type="component" value="Chromosome 6"/>
</dbReference>
<accession>A0AAV2P428</accession>
<keyword evidence="2" id="KW-1185">Reference proteome</keyword>
<dbReference type="EMBL" id="OZ034829">
    <property type="protein sequence ID" value="CAL1686383.1"/>
    <property type="molecule type" value="Genomic_DNA"/>
</dbReference>
<sequence length="67" mass="7689">MRTSGSDEFVKLVWQDGRRVKGHILNVTFRYCCHSNVGAALMVPTMWDALRMVPGRLDEHVWSSRAI</sequence>
<gene>
    <name evidence="1" type="ORF">LPLAT_LOCUS11693</name>
</gene>
<protein>
    <submittedName>
        <fullName evidence="1">Uncharacterized protein</fullName>
    </submittedName>
</protein>
<organism evidence="1 2">
    <name type="scientific">Lasius platythorax</name>
    <dbReference type="NCBI Taxonomy" id="488582"/>
    <lineage>
        <taxon>Eukaryota</taxon>
        <taxon>Metazoa</taxon>
        <taxon>Ecdysozoa</taxon>
        <taxon>Arthropoda</taxon>
        <taxon>Hexapoda</taxon>
        <taxon>Insecta</taxon>
        <taxon>Pterygota</taxon>
        <taxon>Neoptera</taxon>
        <taxon>Endopterygota</taxon>
        <taxon>Hymenoptera</taxon>
        <taxon>Apocrita</taxon>
        <taxon>Aculeata</taxon>
        <taxon>Formicoidea</taxon>
        <taxon>Formicidae</taxon>
        <taxon>Formicinae</taxon>
        <taxon>Lasius</taxon>
        <taxon>Lasius</taxon>
    </lineage>
</organism>